<protein>
    <submittedName>
        <fullName evidence="3">DUF1674 domain-containing protein</fullName>
    </submittedName>
</protein>
<sequence length="55" mass="5754">MSETSSQTEPGQAPAPAESAVVPARPAEGGAAPERPAPDPTRYGDWEKNGRCIDF</sequence>
<evidence type="ECO:0000313" key="4">
    <source>
        <dbReference type="Proteomes" id="UP001381174"/>
    </source>
</evidence>
<reference evidence="3 4" key="1">
    <citation type="journal article" date="2014" name="Int. J. Syst. Evol. Microbiol.">
        <title>Fulvimonas yonginensis sp. nov., isolated from greenhouse soil, and emended description of the genus Fulvimonas.</title>
        <authorList>
            <person name="Ahn J.H."/>
            <person name="Kim S.J."/>
            <person name="Weon H.Y."/>
            <person name="Hong S.B."/>
            <person name="Seok S.J."/>
            <person name="Kwon S.W."/>
        </authorList>
    </citation>
    <scope>NUCLEOTIDE SEQUENCE [LARGE SCALE GENOMIC DNA]</scope>
    <source>
        <strain evidence="3 4">KACC 16952</strain>
    </source>
</reference>
<accession>A0ABU8JEL7</accession>
<feature type="compositionally biased region" description="Basic and acidic residues" evidence="2">
    <location>
        <begin position="42"/>
        <end position="55"/>
    </location>
</feature>
<comment type="similarity">
    <text evidence="1">Belongs to the SDHAF4 family.</text>
</comment>
<gene>
    <name evidence="3" type="ORF">WAT24_14655</name>
</gene>
<name>A0ABU8JEL7_9GAMM</name>
<feature type="compositionally biased region" description="Low complexity" evidence="2">
    <location>
        <begin position="14"/>
        <end position="34"/>
    </location>
</feature>
<dbReference type="InterPro" id="IPR012875">
    <property type="entry name" value="SDHF4"/>
</dbReference>
<evidence type="ECO:0000313" key="3">
    <source>
        <dbReference type="EMBL" id="MEI7038005.1"/>
    </source>
</evidence>
<proteinExistence type="inferred from homology"/>
<dbReference type="Pfam" id="PF07896">
    <property type="entry name" value="DUF1674"/>
    <property type="match status" value="1"/>
</dbReference>
<keyword evidence="4" id="KW-1185">Reference proteome</keyword>
<organism evidence="3 4">
    <name type="scientific">Fulvimonas yonginensis</name>
    <dbReference type="NCBI Taxonomy" id="1495200"/>
    <lineage>
        <taxon>Bacteria</taxon>
        <taxon>Pseudomonadati</taxon>
        <taxon>Pseudomonadota</taxon>
        <taxon>Gammaproteobacteria</taxon>
        <taxon>Lysobacterales</taxon>
        <taxon>Rhodanobacteraceae</taxon>
        <taxon>Fulvimonas</taxon>
    </lineage>
</organism>
<feature type="region of interest" description="Disordered" evidence="2">
    <location>
        <begin position="1"/>
        <end position="55"/>
    </location>
</feature>
<comment type="caution">
    <text evidence="3">The sequence shown here is derived from an EMBL/GenBank/DDBJ whole genome shotgun (WGS) entry which is preliminary data.</text>
</comment>
<dbReference type="EMBL" id="JBBBNY010000013">
    <property type="protein sequence ID" value="MEI7038005.1"/>
    <property type="molecule type" value="Genomic_DNA"/>
</dbReference>
<dbReference type="Proteomes" id="UP001381174">
    <property type="component" value="Unassembled WGS sequence"/>
</dbReference>
<dbReference type="RefSeq" id="WP_336808646.1">
    <property type="nucleotide sequence ID" value="NZ_JBBBNY010000013.1"/>
</dbReference>
<feature type="compositionally biased region" description="Polar residues" evidence="2">
    <location>
        <begin position="1"/>
        <end position="10"/>
    </location>
</feature>
<evidence type="ECO:0000256" key="2">
    <source>
        <dbReference type="SAM" id="MobiDB-lite"/>
    </source>
</evidence>
<evidence type="ECO:0000256" key="1">
    <source>
        <dbReference type="ARBA" id="ARBA00005701"/>
    </source>
</evidence>